<evidence type="ECO:0000313" key="3">
    <source>
        <dbReference type="Proteomes" id="UP000025171"/>
    </source>
</evidence>
<name>A0A059FNE8_9PROT</name>
<accession>A0A059FNE8</accession>
<proteinExistence type="predicted"/>
<dbReference type="PATRIC" id="fig|1280950.3.peg.1812"/>
<evidence type="ECO:0000313" key="2">
    <source>
        <dbReference type="EMBL" id="KCZ92169.1"/>
    </source>
</evidence>
<protein>
    <recommendedName>
        <fullName evidence="4">Lipoprotein</fullName>
    </recommendedName>
</protein>
<feature type="signal peptide" evidence="1">
    <location>
        <begin position="1"/>
        <end position="24"/>
    </location>
</feature>
<dbReference type="AlphaFoldDB" id="A0A059FNE8"/>
<reference evidence="2 3" key="1">
    <citation type="journal article" date="2014" name="Antonie Van Leeuwenhoek">
        <title>Hyphomonas beringensis sp. nov. and Hyphomonas chukchiensis sp. nov., isolated from surface seawater of the Bering Sea and Chukchi Sea.</title>
        <authorList>
            <person name="Li C."/>
            <person name="Lai Q."/>
            <person name="Li G."/>
            <person name="Dong C."/>
            <person name="Wang J."/>
            <person name="Liao Y."/>
            <person name="Shao Z."/>
        </authorList>
    </citation>
    <scope>NUCLEOTIDE SEQUENCE [LARGE SCALE GENOMIC DNA]</scope>
    <source>
        <strain evidence="2 3">MHS-2</strain>
    </source>
</reference>
<keyword evidence="3" id="KW-1185">Reference proteome</keyword>
<organism evidence="2 3">
    <name type="scientific">Hyphomonas johnsonii MHS-2</name>
    <dbReference type="NCBI Taxonomy" id="1280950"/>
    <lineage>
        <taxon>Bacteria</taxon>
        <taxon>Pseudomonadati</taxon>
        <taxon>Pseudomonadota</taxon>
        <taxon>Alphaproteobacteria</taxon>
        <taxon>Hyphomonadales</taxon>
        <taxon>Hyphomonadaceae</taxon>
        <taxon>Hyphomonas</taxon>
    </lineage>
</organism>
<feature type="chain" id="PRO_5001573175" description="Lipoprotein" evidence="1">
    <location>
        <begin position="25"/>
        <end position="90"/>
    </location>
</feature>
<dbReference type="EMBL" id="ARYK01000004">
    <property type="protein sequence ID" value="KCZ92169.1"/>
    <property type="molecule type" value="Genomic_DNA"/>
</dbReference>
<evidence type="ECO:0000256" key="1">
    <source>
        <dbReference type="SAM" id="SignalP"/>
    </source>
</evidence>
<sequence>MLQSNLTRRRLAPLGALAAGVLLAACAPSRAPGVYLDQQAATPPPPVVAPVDPEALALAELETNELGGIIPDAKPVIPIENGALGEVEPQ</sequence>
<dbReference type="Proteomes" id="UP000025171">
    <property type="component" value="Unassembled WGS sequence"/>
</dbReference>
<dbReference type="RefSeq" id="WP_035616361.1">
    <property type="nucleotide sequence ID" value="NZ_ARYK01000004.1"/>
</dbReference>
<dbReference type="STRING" id="1280950.HJO_09044"/>
<evidence type="ECO:0008006" key="4">
    <source>
        <dbReference type="Google" id="ProtNLM"/>
    </source>
</evidence>
<keyword evidence="1" id="KW-0732">Signal</keyword>
<gene>
    <name evidence="2" type="ORF">HJO_09044</name>
</gene>
<comment type="caution">
    <text evidence="2">The sequence shown here is derived from an EMBL/GenBank/DDBJ whole genome shotgun (WGS) entry which is preliminary data.</text>
</comment>